<feature type="domain" description="C2H2-type" evidence="10">
    <location>
        <begin position="371"/>
        <end position="394"/>
    </location>
</feature>
<dbReference type="Proteomes" id="UP000261380">
    <property type="component" value="Unplaced"/>
</dbReference>
<dbReference type="Ensembl" id="ENSXCOT00000004079.1">
    <property type="protein sequence ID" value="ENSXCOP00000004035.1"/>
    <property type="gene ID" value="ENSXCOG00000003170.1"/>
</dbReference>
<feature type="transmembrane region" description="Helical" evidence="9">
    <location>
        <begin position="429"/>
        <end position="451"/>
    </location>
</feature>
<keyword evidence="2" id="KW-0479">Metal-binding</keyword>
<dbReference type="SMART" id="SM00355">
    <property type="entry name" value="ZnF_C2H2"/>
    <property type="match status" value="5"/>
</dbReference>
<dbReference type="Gene3D" id="3.30.160.60">
    <property type="entry name" value="Classic Zinc Finger"/>
    <property type="match status" value="4"/>
</dbReference>
<feature type="domain" description="C2H2-type" evidence="10">
    <location>
        <begin position="339"/>
        <end position="367"/>
    </location>
</feature>
<dbReference type="AlphaFoldDB" id="A0A3B5L130"/>
<keyword evidence="5" id="KW-0862">Zinc</keyword>
<feature type="domain" description="C2H2-type" evidence="10">
    <location>
        <begin position="254"/>
        <end position="282"/>
    </location>
</feature>
<dbReference type="FunFam" id="3.30.160.60:FF:000417">
    <property type="entry name" value="Zinc finger protein"/>
    <property type="match status" value="1"/>
</dbReference>
<dbReference type="GO" id="GO:0008270">
    <property type="term" value="F:zinc ion binding"/>
    <property type="evidence" value="ECO:0007669"/>
    <property type="project" value="UniProtKB-KW"/>
</dbReference>
<evidence type="ECO:0000256" key="7">
    <source>
        <dbReference type="PROSITE-ProRule" id="PRU00042"/>
    </source>
</evidence>
<evidence type="ECO:0000256" key="4">
    <source>
        <dbReference type="ARBA" id="ARBA00022771"/>
    </source>
</evidence>
<feature type="domain" description="C2H2-type" evidence="10">
    <location>
        <begin position="311"/>
        <end position="338"/>
    </location>
</feature>
<feature type="domain" description="C2H2-type" evidence="10">
    <location>
        <begin position="283"/>
        <end position="310"/>
    </location>
</feature>
<dbReference type="SUPFAM" id="SSF57667">
    <property type="entry name" value="beta-beta-alpha zinc fingers"/>
    <property type="match status" value="3"/>
</dbReference>
<keyword evidence="6" id="KW-0539">Nucleus</keyword>
<feature type="compositionally biased region" description="Basic and acidic residues" evidence="8">
    <location>
        <begin position="147"/>
        <end position="161"/>
    </location>
</feature>
<dbReference type="FunFam" id="3.30.160.60:FF:000339">
    <property type="entry name" value="zinc finger protein 300"/>
    <property type="match status" value="1"/>
</dbReference>
<sequence length="453" mass="51225">MHFSLIQEIIFFFSFPDISLDGSCIISALKLPSLKSSKTSESQTEVNILGCVPSCPSPMEEDSSPSLEASQIKPHSASGPLTVDATNLENGTQLSKNENQTENNAGDVLEGQGKAASRVVKKRKVPGKKLEKPSRPVRANRGMLMKKILEKEKKELRDKTPPAKNPASRKTRQSNKTPSSVTNKQESARSSKLSSHKPAVATCSEDDSWSYYSEKSCQDDVSNADSWSYYSDNDGSFATPVSSPAESDSFSSCSNCTRCDQTFTVFKHLVRHFENTHEISKPFKCNHCPKISPKLNALIRHEWQHTGHLPFQCGQCSLKFKSFSYLLSHEKVHKGEKPCLCSECGKTFAHRSNLYRHIRLIHSASRNEKNYSCSQCEKIFKEKATLIRHQRTKHLQQLGNIIKKWIHFGSCIFFYLIFIAYFSQFNCVHFTYVLKVFILFHISAFILTRVVNF</sequence>
<proteinExistence type="predicted"/>
<dbReference type="InterPro" id="IPR050331">
    <property type="entry name" value="Zinc_finger"/>
</dbReference>
<evidence type="ECO:0000256" key="2">
    <source>
        <dbReference type="ARBA" id="ARBA00022723"/>
    </source>
</evidence>
<evidence type="ECO:0000256" key="1">
    <source>
        <dbReference type="ARBA" id="ARBA00004123"/>
    </source>
</evidence>
<evidence type="ECO:0000256" key="3">
    <source>
        <dbReference type="ARBA" id="ARBA00022737"/>
    </source>
</evidence>
<keyword evidence="12" id="KW-1185">Reference proteome</keyword>
<comment type="subcellular location">
    <subcellularLocation>
        <location evidence="1">Nucleus</location>
    </subcellularLocation>
</comment>
<dbReference type="PANTHER" id="PTHR16515:SF66">
    <property type="entry name" value="C2H2-TYPE DOMAIN-CONTAINING PROTEIN"/>
    <property type="match status" value="1"/>
</dbReference>
<evidence type="ECO:0000256" key="8">
    <source>
        <dbReference type="SAM" id="MobiDB-lite"/>
    </source>
</evidence>
<evidence type="ECO:0000313" key="12">
    <source>
        <dbReference type="Proteomes" id="UP000261380"/>
    </source>
</evidence>
<evidence type="ECO:0000256" key="5">
    <source>
        <dbReference type="ARBA" id="ARBA00022833"/>
    </source>
</evidence>
<keyword evidence="9" id="KW-1133">Transmembrane helix</keyword>
<dbReference type="PROSITE" id="PS00028">
    <property type="entry name" value="ZINC_FINGER_C2H2_1"/>
    <property type="match status" value="4"/>
</dbReference>
<keyword evidence="9" id="KW-0472">Membrane</keyword>
<protein>
    <recommendedName>
        <fullName evidence="10">C2H2-type domain-containing protein</fullName>
    </recommendedName>
</protein>
<dbReference type="GO" id="GO:0005634">
    <property type="term" value="C:nucleus"/>
    <property type="evidence" value="ECO:0007669"/>
    <property type="project" value="UniProtKB-SubCell"/>
</dbReference>
<feature type="compositionally biased region" description="Polar residues" evidence="8">
    <location>
        <begin position="174"/>
        <end position="193"/>
    </location>
</feature>
<name>A0A3B5L130_9TELE</name>
<organism evidence="11 12">
    <name type="scientific">Xiphophorus couchianus</name>
    <name type="common">Monterrey platyfish</name>
    <dbReference type="NCBI Taxonomy" id="32473"/>
    <lineage>
        <taxon>Eukaryota</taxon>
        <taxon>Metazoa</taxon>
        <taxon>Chordata</taxon>
        <taxon>Craniata</taxon>
        <taxon>Vertebrata</taxon>
        <taxon>Euteleostomi</taxon>
        <taxon>Actinopterygii</taxon>
        <taxon>Neopterygii</taxon>
        <taxon>Teleostei</taxon>
        <taxon>Neoteleostei</taxon>
        <taxon>Acanthomorphata</taxon>
        <taxon>Ovalentaria</taxon>
        <taxon>Atherinomorphae</taxon>
        <taxon>Cyprinodontiformes</taxon>
        <taxon>Poeciliidae</taxon>
        <taxon>Poeciliinae</taxon>
        <taxon>Xiphophorus</taxon>
    </lineage>
</organism>
<feature type="transmembrane region" description="Helical" evidence="9">
    <location>
        <begin position="405"/>
        <end position="423"/>
    </location>
</feature>
<evidence type="ECO:0000256" key="9">
    <source>
        <dbReference type="SAM" id="Phobius"/>
    </source>
</evidence>
<keyword evidence="9" id="KW-0812">Transmembrane</keyword>
<reference evidence="11" key="1">
    <citation type="submission" date="2025-08" db="UniProtKB">
        <authorList>
            <consortium name="Ensembl"/>
        </authorList>
    </citation>
    <scope>IDENTIFICATION</scope>
</reference>
<dbReference type="PANTHER" id="PTHR16515">
    <property type="entry name" value="PR DOMAIN ZINC FINGER PROTEIN"/>
    <property type="match status" value="1"/>
</dbReference>
<feature type="compositionally biased region" description="Polar residues" evidence="8">
    <location>
        <begin position="84"/>
        <end position="104"/>
    </location>
</feature>
<accession>A0A3B5L130</accession>
<evidence type="ECO:0000313" key="11">
    <source>
        <dbReference type="Ensembl" id="ENSXCOP00000004035.1"/>
    </source>
</evidence>
<dbReference type="PROSITE" id="PS50157">
    <property type="entry name" value="ZINC_FINGER_C2H2_2"/>
    <property type="match status" value="5"/>
</dbReference>
<dbReference type="InterPro" id="IPR036236">
    <property type="entry name" value="Znf_C2H2_sf"/>
</dbReference>
<evidence type="ECO:0000259" key="10">
    <source>
        <dbReference type="PROSITE" id="PS50157"/>
    </source>
</evidence>
<keyword evidence="4 7" id="KW-0863">Zinc-finger</keyword>
<reference evidence="11" key="2">
    <citation type="submission" date="2025-09" db="UniProtKB">
        <authorList>
            <consortium name="Ensembl"/>
        </authorList>
    </citation>
    <scope>IDENTIFICATION</scope>
</reference>
<keyword evidence="3" id="KW-0677">Repeat</keyword>
<dbReference type="InterPro" id="IPR013087">
    <property type="entry name" value="Znf_C2H2_type"/>
</dbReference>
<evidence type="ECO:0000256" key="6">
    <source>
        <dbReference type="ARBA" id="ARBA00023242"/>
    </source>
</evidence>
<dbReference type="GO" id="GO:0010468">
    <property type="term" value="P:regulation of gene expression"/>
    <property type="evidence" value="ECO:0007669"/>
    <property type="project" value="TreeGrafter"/>
</dbReference>
<feature type="region of interest" description="Disordered" evidence="8">
    <location>
        <begin position="54"/>
        <end position="199"/>
    </location>
</feature>
<dbReference type="Pfam" id="PF00096">
    <property type="entry name" value="zf-C2H2"/>
    <property type="match status" value="2"/>
</dbReference>
<dbReference type="GeneTree" id="ENSGT01150000286958"/>